<organism evidence="10 11">
    <name type="scientific">Nocardioides cavernaquae</name>
    <dbReference type="NCBI Taxonomy" id="2321396"/>
    <lineage>
        <taxon>Bacteria</taxon>
        <taxon>Bacillati</taxon>
        <taxon>Actinomycetota</taxon>
        <taxon>Actinomycetes</taxon>
        <taxon>Propionibacteriales</taxon>
        <taxon>Nocardioidaceae</taxon>
        <taxon>Nocardioides</taxon>
    </lineage>
</organism>
<proteinExistence type="inferred from homology"/>
<dbReference type="AlphaFoldDB" id="A0A3A5H9T4"/>
<keyword evidence="5 8" id="KW-0812">Transmembrane</keyword>
<keyword evidence="11" id="KW-1185">Reference proteome</keyword>
<keyword evidence="4" id="KW-1003">Cell membrane</keyword>
<dbReference type="OrthoDB" id="9789409at2"/>
<dbReference type="GO" id="GO:0005886">
    <property type="term" value="C:plasma membrane"/>
    <property type="evidence" value="ECO:0007669"/>
    <property type="project" value="UniProtKB-SubCell"/>
</dbReference>
<feature type="transmembrane region" description="Helical" evidence="8">
    <location>
        <begin position="155"/>
        <end position="180"/>
    </location>
</feature>
<comment type="similarity">
    <text evidence="2">Belongs to the ABC-2 integral membrane protein family.</text>
</comment>
<dbReference type="InterPro" id="IPR013525">
    <property type="entry name" value="ABC2_TM"/>
</dbReference>
<evidence type="ECO:0000259" key="9">
    <source>
        <dbReference type="Pfam" id="PF01061"/>
    </source>
</evidence>
<comment type="subcellular location">
    <subcellularLocation>
        <location evidence="1">Cell membrane</location>
        <topology evidence="1">Multi-pass membrane protein</topology>
    </subcellularLocation>
</comment>
<feature type="transmembrane region" description="Helical" evidence="8">
    <location>
        <begin position="263"/>
        <end position="281"/>
    </location>
</feature>
<evidence type="ECO:0000256" key="1">
    <source>
        <dbReference type="ARBA" id="ARBA00004651"/>
    </source>
</evidence>
<comment type="caution">
    <text evidence="10">The sequence shown here is derived from an EMBL/GenBank/DDBJ whole genome shotgun (WGS) entry which is preliminary data.</text>
</comment>
<evidence type="ECO:0000256" key="4">
    <source>
        <dbReference type="ARBA" id="ARBA00022475"/>
    </source>
</evidence>
<feature type="transmembrane region" description="Helical" evidence="8">
    <location>
        <begin position="44"/>
        <end position="64"/>
    </location>
</feature>
<dbReference type="PANTHER" id="PTHR30413:SF10">
    <property type="entry name" value="CAPSULE POLYSACCHARIDE EXPORT INNER-MEMBRANE PROTEIN CTRC"/>
    <property type="match status" value="1"/>
</dbReference>
<feature type="transmembrane region" description="Helical" evidence="8">
    <location>
        <begin position="187"/>
        <end position="206"/>
    </location>
</feature>
<dbReference type="RefSeq" id="WP_120060589.1">
    <property type="nucleotide sequence ID" value="NZ_QYRP01000002.1"/>
</dbReference>
<keyword evidence="6 8" id="KW-1133">Transmembrane helix</keyword>
<feature type="domain" description="ABC-2 type transporter transmembrane" evidence="9">
    <location>
        <begin position="28"/>
        <end position="228"/>
    </location>
</feature>
<gene>
    <name evidence="10" type="ORF">D4739_10590</name>
</gene>
<sequence>MREDYADLPLVDPAGGNGLLEVRKHRYLLRLLVRRELQARYSGSVFGMAWSYVNPLSQLFIYWFVMGKIMGMGDEVENFAIHVFVGLITVHFFTETFNAGTRSIVRNKAFVKKMALPLEMFPVSSMLVSAFGMIPELVILLVICVSTGWTPDAVGVLGFLIGAGIMAAAGTGLALMFSVANVFFRDFGQLVGILVNYVRFAVPMMYPFTLVMDKFPNHIEWYLANPLAEAVLLLQRAFWAGTTGTDVAVIENSHFPDHLIERGLIALGVSLVILLIGQLVFTRFQNRIPERV</sequence>
<evidence type="ECO:0000313" key="10">
    <source>
        <dbReference type="EMBL" id="RJS46618.1"/>
    </source>
</evidence>
<feature type="transmembrane region" description="Helical" evidence="8">
    <location>
        <begin position="79"/>
        <end position="100"/>
    </location>
</feature>
<keyword evidence="7 8" id="KW-0472">Membrane</keyword>
<evidence type="ECO:0000313" key="11">
    <source>
        <dbReference type="Proteomes" id="UP000276542"/>
    </source>
</evidence>
<dbReference type="GO" id="GO:0015920">
    <property type="term" value="P:lipopolysaccharide transport"/>
    <property type="evidence" value="ECO:0007669"/>
    <property type="project" value="TreeGrafter"/>
</dbReference>
<reference evidence="11" key="1">
    <citation type="submission" date="2018-09" db="EMBL/GenBank/DDBJ databases">
        <authorList>
            <person name="Zhu H."/>
        </authorList>
    </citation>
    <scope>NUCLEOTIDE SEQUENCE [LARGE SCALE GENOMIC DNA]</scope>
    <source>
        <strain evidence="11">K1W22B-1</strain>
    </source>
</reference>
<dbReference type="EMBL" id="QYRP01000002">
    <property type="protein sequence ID" value="RJS46618.1"/>
    <property type="molecule type" value="Genomic_DNA"/>
</dbReference>
<evidence type="ECO:0000256" key="2">
    <source>
        <dbReference type="ARBA" id="ARBA00007783"/>
    </source>
</evidence>
<accession>A0A3A5H9T4</accession>
<dbReference type="Pfam" id="PF01061">
    <property type="entry name" value="ABC2_membrane"/>
    <property type="match status" value="1"/>
</dbReference>
<name>A0A3A5H9T4_9ACTN</name>
<protein>
    <submittedName>
        <fullName evidence="10">ABC transporter</fullName>
    </submittedName>
</protein>
<evidence type="ECO:0000256" key="8">
    <source>
        <dbReference type="SAM" id="Phobius"/>
    </source>
</evidence>
<dbReference type="Proteomes" id="UP000276542">
    <property type="component" value="Unassembled WGS sequence"/>
</dbReference>
<evidence type="ECO:0000256" key="6">
    <source>
        <dbReference type="ARBA" id="ARBA00022989"/>
    </source>
</evidence>
<feature type="transmembrane region" description="Helical" evidence="8">
    <location>
        <begin position="121"/>
        <end position="149"/>
    </location>
</feature>
<evidence type="ECO:0000256" key="3">
    <source>
        <dbReference type="ARBA" id="ARBA00022448"/>
    </source>
</evidence>
<keyword evidence="3" id="KW-0813">Transport</keyword>
<evidence type="ECO:0000256" key="7">
    <source>
        <dbReference type="ARBA" id="ARBA00023136"/>
    </source>
</evidence>
<dbReference type="PANTHER" id="PTHR30413">
    <property type="entry name" value="INNER MEMBRANE TRANSPORT PERMEASE"/>
    <property type="match status" value="1"/>
</dbReference>
<evidence type="ECO:0000256" key="5">
    <source>
        <dbReference type="ARBA" id="ARBA00022692"/>
    </source>
</evidence>
<dbReference type="GO" id="GO:0140359">
    <property type="term" value="F:ABC-type transporter activity"/>
    <property type="evidence" value="ECO:0007669"/>
    <property type="project" value="InterPro"/>
</dbReference>